<feature type="domain" description="Multidrug resistance protein MdtA-like barrel-sandwich hybrid" evidence="5">
    <location>
        <begin position="72"/>
        <end position="192"/>
    </location>
</feature>
<evidence type="ECO:0000256" key="4">
    <source>
        <dbReference type="ARBA" id="ARBA00023054"/>
    </source>
</evidence>
<evidence type="ECO:0000313" key="8">
    <source>
        <dbReference type="EMBL" id="MFH6982806.1"/>
    </source>
</evidence>
<evidence type="ECO:0000256" key="1">
    <source>
        <dbReference type="ARBA" id="ARBA00004196"/>
    </source>
</evidence>
<dbReference type="EMBL" id="JBIPKE010000013">
    <property type="protein sequence ID" value="MFH6982806.1"/>
    <property type="molecule type" value="Genomic_DNA"/>
</dbReference>
<feature type="domain" description="CusB-like beta-barrel" evidence="6">
    <location>
        <begin position="205"/>
        <end position="276"/>
    </location>
</feature>
<dbReference type="InterPro" id="IPR058625">
    <property type="entry name" value="MdtA-like_BSH"/>
</dbReference>
<accession>A0ABW7N5T6</accession>
<dbReference type="Gene3D" id="2.40.50.100">
    <property type="match status" value="1"/>
</dbReference>
<protein>
    <submittedName>
        <fullName evidence="8">Efflux RND transporter periplasmic adaptor subunit</fullName>
    </submittedName>
</protein>
<dbReference type="Gene3D" id="2.40.30.170">
    <property type="match status" value="1"/>
</dbReference>
<dbReference type="Gene3D" id="6.10.140.1990">
    <property type="match status" value="1"/>
</dbReference>
<comment type="subcellular location">
    <subcellularLocation>
        <location evidence="1">Cell envelope</location>
    </subcellularLocation>
</comment>
<dbReference type="InterPro" id="IPR006143">
    <property type="entry name" value="RND_pump_MFP"/>
</dbReference>
<evidence type="ECO:0000259" key="7">
    <source>
        <dbReference type="Pfam" id="PF25967"/>
    </source>
</evidence>
<feature type="domain" description="Multidrug resistance protein MdtA-like C-terminal permuted SH3" evidence="7">
    <location>
        <begin position="282"/>
        <end position="340"/>
    </location>
</feature>
<dbReference type="InterPro" id="IPR058627">
    <property type="entry name" value="MdtA-like_C"/>
</dbReference>
<proteinExistence type="inferred from homology"/>
<dbReference type="SUPFAM" id="SSF111369">
    <property type="entry name" value="HlyD-like secretion proteins"/>
    <property type="match status" value="1"/>
</dbReference>
<evidence type="ECO:0000259" key="5">
    <source>
        <dbReference type="Pfam" id="PF25917"/>
    </source>
</evidence>
<dbReference type="Proteomes" id="UP001610063">
    <property type="component" value="Unassembled WGS sequence"/>
</dbReference>
<dbReference type="InterPro" id="IPR030190">
    <property type="entry name" value="MacA_alpha-hairpin_sf"/>
</dbReference>
<dbReference type="Pfam" id="PF25967">
    <property type="entry name" value="RND-MFP_C"/>
    <property type="match status" value="1"/>
</dbReference>
<dbReference type="InterPro" id="IPR058792">
    <property type="entry name" value="Beta-barrel_RND_2"/>
</dbReference>
<keyword evidence="3" id="KW-0813">Transport</keyword>
<comment type="caution">
    <text evidence="8">The sequence shown here is derived from an EMBL/GenBank/DDBJ whole genome shotgun (WGS) entry which is preliminary data.</text>
</comment>
<keyword evidence="4" id="KW-0175">Coiled coil</keyword>
<dbReference type="PANTHER" id="PTHR30469">
    <property type="entry name" value="MULTIDRUG RESISTANCE PROTEIN MDTA"/>
    <property type="match status" value="1"/>
</dbReference>
<evidence type="ECO:0000313" key="9">
    <source>
        <dbReference type="Proteomes" id="UP001610063"/>
    </source>
</evidence>
<organism evidence="8 9">
    <name type="scientific">Marinoscillum luteum</name>
    <dbReference type="NCBI Taxonomy" id="861051"/>
    <lineage>
        <taxon>Bacteria</taxon>
        <taxon>Pseudomonadati</taxon>
        <taxon>Bacteroidota</taxon>
        <taxon>Cytophagia</taxon>
        <taxon>Cytophagales</taxon>
        <taxon>Reichenbachiellaceae</taxon>
        <taxon>Marinoscillum</taxon>
    </lineage>
</organism>
<dbReference type="Gene3D" id="2.40.420.20">
    <property type="match status" value="1"/>
</dbReference>
<gene>
    <name evidence="8" type="ORF">ACHKAR_05130</name>
</gene>
<evidence type="ECO:0000256" key="3">
    <source>
        <dbReference type="ARBA" id="ARBA00022448"/>
    </source>
</evidence>
<name>A0ABW7N5T6_9BACT</name>
<comment type="similarity">
    <text evidence="2">Belongs to the membrane fusion protein (MFP) (TC 8.A.1) family.</text>
</comment>
<dbReference type="Pfam" id="PF25917">
    <property type="entry name" value="BSH_RND"/>
    <property type="match status" value="1"/>
</dbReference>
<evidence type="ECO:0000259" key="6">
    <source>
        <dbReference type="Pfam" id="PF25954"/>
    </source>
</evidence>
<dbReference type="RefSeq" id="WP_395416446.1">
    <property type="nucleotide sequence ID" value="NZ_JBIPKE010000013.1"/>
</dbReference>
<dbReference type="PANTHER" id="PTHR30469:SF36">
    <property type="entry name" value="BLL3903 PROTEIN"/>
    <property type="match status" value="1"/>
</dbReference>
<reference evidence="8 9" key="1">
    <citation type="journal article" date="2013" name="Int. J. Syst. Evol. Microbiol.">
        <title>Marinoscillum luteum sp. nov., isolated from marine sediment.</title>
        <authorList>
            <person name="Cha I.T."/>
            <person name="Park S.J."/>
            <person name="Kim S.J."/>
            <person name="Kim J.G."/>
            <person name="Jung M.Y."/>
            <person name="Shin K.S."/>
            <person name="Kwon K.K."/>
            <person name="Yang S.H."/>
            <person name="Seo Y.S."/>
            <person name="Rhee S.K."/>
        </authorList>
    </citation>
    <scope>NUCLEOTIDE SEQUENCE [LARGE SCALE GENOMIC DNA]</scope>
    <source>
        <strain evidence="8 9">KCTC 23939</strain>
    </source>
</reference>
<dbReference type="NCBIfam" id="TIGR01730">
    <property type="entry name" value="RND_mfp"/>
    <property type="match status" value="1"/>
</dbReference>
<dbReference type="Pfam" id="PF25954">
    <property type="entry name" value="Beta-barrel_RND_2"/>
    <property type="match status" value="1"/>
</dbReference>
<keyword evidence="9" id="KW-1185">Reference proteome</keyword>
<sequence length="354" mass="39039">MNKNIKRLLYIIIALVILGLIAYPKIPKGGDKANEAVQAASGPQITVDAVILKKEQLKNQVNTTGSLLADESVTLNAEVAGKIEAISFTEGQKVKKGELLLKLNDEEILAEIEKLRFTVKLNEDNEFRQRQLLEKEAISSEEYETALTTLNTVRSEIKVLQARLEKHYIRAPFDGTVGLRSISEGGYLNPGTRVAELYKINPIKLEFTIPSKYIGVVNVGDRIDFTVDAYDQSFGGTIYAIEPQIDPQTRSIRLRAKADNTGGKLFPGQFARISLTLEVIEDALLVPSEAVIPELNGKKVYLYREGVVNSKQVTSGIRTENRLQIISGLNEGDTVISSGILQIGQGMEVNLNIK</sequence>
<evidence type="ECO:0000256" key="2">
    <source>
        <dbReference type="ARBA" id="ARBA00009477"/>
    </source>
</evidence>